<evidence type="ECO:0000313" key="1">
    <source>
        <dbReference type="EMBL" id="RIV19399.1"/>
    </source>
</evidence>
<dbReference type="EMBL" id="QXED01000008">
    <property type="protein sequence ID" value="RIV19399.1"/>
    <property type="molecule type" value="Genomic_DNA"/>
</dbReference>
<dbReference type="RefSeq" id="WP_119670503.1">
    <property type="nucleotide sequence ID" value="NZ_QXED01000008.1"/>
</dbReference>
<reference evidence="1 2" key="1">
    <citation type="submission" date="2018-08" db="EMBL/GenBank/DDBJ databases">
        <title>Fibrisoma montanum sp. nov., isolated from Danxia mountain soil.</title>
        <authorList>
            <person name="Huang Y."/>
        </authorList>
    </citation>
    <scope>NUCLEOTIDE SEQUENCE [LARGE SCALE GENOMIC DNA]</scope>
    <source>
        <strain evidence="1 2">HYT19</strain>
    </source>
</reference>
<sequence>MADLHQELKKFLDKDYVESSENTPQSFYNSVLLKAEAEKLIGEIYVFLEEHDIEFRKDWANPRFTPRAAMEKPYANTMAEIYKESYSMRVQTLARMISTELNIPFKTEDYYHVIPTSESAGVIDESIKKVATRLARLAAQLLY</sequence>
<proteinExistence type="predicted"/>
<dbReference type="Proteomes" id="UP000283523">
    <property type="component" value="Unassembled WGS sequence"/>
</dbReference>
<organism evidence="1 2">
    <name type="scientific">Fibrisoma montanum</name>
    <dbReference type="NCBI Taxonomy" id="2305895"/>
    <lineage>
        <taxon>Bacteria</taxon>
        <taxon>Pseudomonadati</taxon>
        <taxon>Bacteroidota</taxon>
        <taxon>Cytophagia</taxon>
        <taxon>Cytophagales</taxon>
        <taxon>Spirosomataceae</taxon>
        <taxon>Fibrisoma</taxon>
    </lineage>
</organism>
<comment type="caution">
    <text evidence="1">The sequence shown here is derived from an EMBL/GenBank/DDBJ whole genome shotgun (WGS) entry which is preliminary data.</text>
</comment>
<accession>A0A418M127</accession>
<protein>
    <submittedName>
        <fullName evidence="1">Uncharacterized protein</fullName>
    </submittedName>
</protein>
<dbReference type="AlphaFoldDB" id="A0A418M127"/>
<name>A0A418M127_9BACT</name>
<evidence type="ECO:0000313" key="2">
    <source>
        <dbReference type="Proteomes" id="UP000283523"/>
    </source>
</evidence>
<keyword evidence="2" id="KW-1185">Reference proteome</keyword>
<gene>
    <name evidence="1" type="ORF">DYU11_25190</name>
</gene>